<dbReference type="EMBL" id="BAABHF010000065">
    <property type="protein sequence ID" value="GAA4519936.1"/>
    <property type="molecule type" value="Genomic_DNA"/>
</dbReference>
<evidence type="ECO:0000313" key="1">
    <source>
        <dbReference type="EMBL" id="GAA4519936.1"/>
    </source>
</evidence>
<dbReference type="Proteomes" id="UP001500503">
    <property type="component" value="Unassembled WGS sequence"/>
</dbReference>
<name>A0ABP8R7I3_9ACTN</name>
<gene>
    <name evidence="1" type="ORF">GCM10023191_096100</name>
</gene>
<keyword evidence="2" id="KW-1185">Reference proteome</keyword>
<accession>A0ABP8R7I3</accession>
<proteinExistence type="predicted"/>
<protein>
    <submittedName>
        <fullName evidence="1">Uncharacterized protein</fullName>
    </submittedName>
</protein>
<comment type="caution">
    <text evidence="1">The sequence shown here is derived from an EMBL/GenBank/DDBJ whole genome shotgun (WGS) entry which is preliminary data.</text>
</comment>
<sequence>MVAHYRNGADDVRGQGLRDGAVWAWNRTQASWCMHNQPNQRGDSDKFYPGRNDRTKFTVLSLGRSTTGICW</sequence>
<evidence type="ECO:0000313" key="2">
    <source>
        <dbReference type="Proteomes" id="UP001500503"/>
    </source>
</evidence>
<reference evidence="2" key="1">
    <citation type="journal article" date="2019" name="Int. J. Syst. Evol. Microbiol.">
        <title>The Global Catalogue of Microorganisms (GCM) 10K type strain sequencing project: providing services to taxonomists for standard genome sequencing and annotation.</title>
        <authorList>
            <consortium name="The Broad Institute Genomics Platform"/>
            <consortium name="The Broad Institute Genome Sequencing Center for Infectious Disease"/>
            <person name="Wu L."/>
            <person name="Ma J."/>
        </authorList>
    </citation>
    <scope>NUCLEOTIDE SEQUENCE [LARGE SCALE GENOMIC DNA]</scope>
    <source>
        <strain evidence="2">JCM 17933</strain>
    </source>
</reference>
<organism evidence="1 2">
    <name type="scientific">Actinoallomurus oryzae</name>
    <dbReference type="NCBI Taxonomy" id="502180"/>
    <lineage>
        <taxon>Bacteria</taxon>
        <taxon>Bacillati</taxon>
        <taxon>Actinomycetota</taxon>
        <taxon>Actinomycetes</taxon>
        <taxon>Streptosporangiales</taxon>
        <taxon>Thermomonosporaceae</taxon>
        <taxon>Actinoallomurus</taxon>
    </lineage>
</organism>